<feature type="compositionally biased region" description="Basic and acidic residues" evidence="1">
    <location>
        <begin position="47"/>
        <end position="60"/>
    </location>
</feature>
<evidence type="ECO:0000256" key="1">
    <source>
        <dbReference type="SAM" id="MobiDB-lite"/>
    </source>
</evidence>
<dbReference type="VEuPathDB" id="FungiDB:PNEJI1_001680"/>
<reference evidence="2 3" key="1">
    <citation type="journal article" date="2012" name="MBio">
        <title>De novo assembly of the Pneumocystis jirovecii genome from a single bronchoalveolar lavage fluid specimen from a patient.</title>
        <authorList>
            <person name="Cisse O.H."/>
            <person name="Pagni M."/>
            <person name="Hauser P.M."/>
        </authorList>
    </citation>
    <scope>NUCLEOTIDE SEQUENCE [LARGE SCALE GENOMIC DNA]</scope>
    <source>
        <strain evidence="2 3">SE8</strain>
    </source>
</reference>
<dbReference type="Proteomes" id="UP000010422">
    <property type="component" value="Unassembled WGS sequence"/>
</dbReference>
<dbReference type="EMBL" id="CAKM01000220">
    <property type="protein sequence ID" value="CCJ29875.1"/>
    <property type="molecule type" value="Genomic_DNA"/>
</dbReference>
<proteinExistence type="predicted"/>
<protein>
    <submittedName>
        <fullName evidence="2">Uncharacterized protein</fullName>
    </submittedName>
</protein>
<dbReference type="AlphaFoldDB" id="L0PE44"/>
<sequence>MQGHGEKRTPDGNPGAVACKEEGGGQEEAGGGAGGTEAAGGNAAAERAARGGKPDTHSEHGASGVYAAAEYVPVWGESASTAGRAGAARVLDADVPCVYTAASEPVHGAAAGLCKQQRVQAAYGGGGPGCRGGAGSRDLWMTSGYL</sequence>
<dbReference type="InParanoid" id="L0PE44"/>
<feature type="compositionally biased region" description="Gly residues" evidence="1">
    <location>
        <begin position="26"/>
        <end position="38"/>
    </location>
</feature>
<feature type="region of interest" description="Disordered" evidence="1">
    <location>
        <begin position="1"/>
        <end position="61"/>
    </location>
</feature>
<evidence type="ECO:0000313" key="3">
    <source>
        <dbReference type="Proteomes" id="UP000010422"/>
    </source>
</evidence>
<name>L0PE44_PNEJI</name>
<gene>
    <name evidence="2" type="ORF">PNEJI1_001680</name>
</gene>
<accession>L0PE44</accession>
<organism evidence="3">
    <name type="scientific">Pneumocystis jirovecii</name>
    <name type="common">Human pneumocystis pneumonia agent</name>
    <dbReference type="NCBI Taxonomy" id="42068"/>
    <lineage>
        <taxon>Eukaryota</taxon>
        <taxon>Fungi</taxon>
        <taxon>Dikarya</taxon>
        <taxon>Ascomycota</taxon>
        <taxon>Taphrinomycotina</taxon>
        <taxon>Pneumocystomycetes</taxon>
        <taxon>Pneumocystaceae</taxon>
        <taxon>Pneumocystis</taxon>
    </lineage>
</organism>
<feature type="compositionally biased region" description="Basic and acidic residues" evidence="1">
    <location>
        <begin position="1"/>
        <end position="10"/>
    </location>
</feature>
<evidence type="ECO:0000313" key="2">
    <source>
        <dbReference type="EMBL" id="CCJ29875.1"/>
    </source>
</evidence>
<comment type="caution">
    <text evidence="2">The sequence shown here is derived from an EMBL/GenBank/DDBJ whole genome shotgun (WGS) entry which is preliminary data.</text>
</comment>